<evidence type="ECO:0000313" key="1">
    <source>
        <dbReference type="EMBL" id="MFE4106783.1"/>
    </source>
</evidence>
<keyword evidence="2" id="KW-1185">Reference proteome</keyword>
<dbReference type="RefSeq" id="WP_377964860.1">
    <property type="nucleotide sequence ID" value="NZ_JBHZOL010000071.1"/>
</dbReference>
<accession>A0ABW6IF29</accession>
<gene>
    <name evidence="1" type="ORF">ACFVKH_10880</name>
</gene>
<dbReference type="EMBL" id="JBHZOL010000071">
    <property type="protein sequence ID" value="MFE4106783.1"/>
    <property type="molecule type" value="Genomic_DNA"/>
</dbReference>
<proteinExistence type="predicted"/>
<comment type="caution">
    <text evidence="1">The sequence shown here is derived from an EMBL/GenBank/DDBJ whole genome shotgun (WGS) entry which is preliminary data.</text>
</comment>
<organism evidence="1 2">
    <name type="scientific">Almyronema epifaneia S1</name>
    <dbReference type="NCBI Taxonomy" id="2991925"/>
    <lineage>
        <taxon>Bacteria</taxon>
        <taxon>Bacillati</taxon>
        <taxon>Cyanobacteriota</taxon>
        <taxon>Cyanophyceae</taxon>
        <taxon>Nodosilineales</taxon>
        <taxon>Nodosilineaceae</taxon>
        <taxon>Almyronema</taxon>
        <taxon>Almyronema epifaneia</taxon>
    </lineage>
</organism>
<sequence length="142" mass="15737">MRSSPDSNPLSNRFRPLAQKRLMQISLGSLLLLGSVLALTNPSKEDYLNYTAEQIHLSSKQGCTEFDRDIDVTVFSMPTSDLCKSFVQGADFLGRGVLKQLISLSTSEPKNYLILSVYTTKVPGRVYKTVGIGGHFFTLTEK</sequence>
<dbReference type="Pfam" id="PF14271">
    <property type="entry name" value="DUF4359"/>
    <property type="match status" value="1"/>
</dbReference>
<dbReference type="Proteomes" id="UP001600165">
    <property type="component" value="Unassembled WGS sequence"/>
</dbReference>
<dbReference type="InterPro" id="IPR025578">
    <property type="entry name" value="DUF4359"/>
</dbReference>
<protein>
    <submittedName>
        <fullName evidence="1">DUF4359 domain-containing protein</fullName>
    </submittedName>
</protein>
<reference evidence="1 2" key="1">
    <citation type="submission" date="2024-10" db="EMBL/GenBank/DDBJ databases">
        <authorList>
            <person name="Ratan Roy A."/>
            <person name="Morales Sandoval P.H."/>
            <person name="De Los Santos Villalobos S."/>
            <person name="Chakraborty S."/>
            <person name="Mukherjee J."/>
        </authorList>
    </citation>
    <scope>NUCLEOTIDE SEQUENCE [LARGE SCALE GENOMIC DNA]</scope>
    <source>
        <strain evidence="1 2">S1</strain>
    </source>
</reference>
<name>A0ABW6IF29_9CYAN</name>
<evidence type="ECO:0000313" key="2">
    <source>
        <dbReference type="Proteomes" id="UP001600165"/>
    </source>
</evidence>